<gene>
    <name evidence="8" type="ORF">Pr1d_18680</name>
</gene>
<accession>A0A5B9Q6G5</accession>
<keyword evidence="5" id="KW-0406">Ion transport</keyword>
<evidence type="ECO:0000256" key="6">
    <source>
        <dbReference type="ARBA" id="ARBA00023136"/>
    </source>
</evidence>
<keyword evidence="3 7" id="KW-0812">Transmembrane</keyword>
<dbReference type="GO" id="GO:0016020">
    <property type="term" value="C:membrane"/>
    <property type="evidence" value="ECO:0007669"/>
    <property type="project" value="UniProtKB-SubCell"/>
</dbReference>
<organism evidence="8 9">
    <name type="scientific">Bythopirellula goksoeyrii</name>
    <dbReference type="NCBI Taxonomy" id="1400387"/>
    <lineage>
        <taxon>Bacteria</taxon>
        <taxon>Pseudomonadati</taxon>
        <taxon>Planctomycetota</taxon>
        <taxon>Planctomycetia</taxon>
        <taxon>Pirellulales</taxon>
        <taxon>Lacipirellulaceae</taxon>
        <taxon>Bythopirellula</taxon>
    </lineage>
</organism>
<dbReference type="EMBL" id="CP042913">
    <property type="protein sequence ID" value="QEG34587.1"/>
    <property type="molecule type" value="Genomic_DNA"/>
</dbReference>
<evidence type="ECO:0000313" key="9">
    <source>
        <dbReference type="Proteomes" id="UP000323917"/>
    </source>
</evidence>
<sequence length="100" mass="10960">MHVNNWKSAVIKSTPLASSYRSLLRWSTVAFVLFSPWTVTLDHGISALPILLLAIGFLLPMEVTAEVIEEPFGKEADDLPLDRICDTIAAFVEETLGSAT</sequence>
<evidence type="ECO:0000256" key="2">
    <source>
        <dbReference type="ARBA" id="ARBA00022448"/>
    </source>
</evidence>
<keyword evidence="4 7" id="KW-1133">Transmembrane helix</keyword>
<dbReference type="GO" id="GO:0005254">
    <property type="term" value="F:chloride channel activity"/>
    <property type="evidence" value="ECO:0007669"/>
    <property type="project" value="InterPro"/>
</dbReference>
<evidence type="ECO:0000256" key="4">
    <source>
        <dbReference type="ARBA" id="ARBA00022989"/>
    </source>
</evidence>
<proteinExistence type="predicted"/>
<keyword evidence="2" id="KW-0813">Transport</keyword>
<dbReference type="Proteomes" id="UP000323917">
    <property type="component" value="Chromosome"/>
</dbReference>
<dbReference type="Pfam" id="PF25539">
    <property type="entry name" value="Bestrophin_2"/>
    <property type="match status" value="1"/>
</dbReference>
<dbReference type="AlphaFoldDB" id="A0A5B9Q6G5"/>
<comment type="subcellular location">
    <subcellularLocation>
        <location evidence="1">Membrane</location>
        <topology evidence="1">Multi-pass membrane protein</topology>
    </subcellularLocation>
</comment>
<reference evidence="8 9" key="1">
    <citation type="submission" date="2019-08" db="EMBL/GenBank/DDBJ databases">
        <title>Deep-cultivation of Planctomycetes and their phenomic and genomic characterization uncovers novel biology.</title>
        <authorList>
            <person name="Wiegand S."/>
            <person name="Jogler M."/>
            <person name="Boedeker C."/>
            <person name="Pinto D."/>
            <person name="Vollmers J."/>
            <person name="Rivas-Marin E."/>
            <person name="Kohn T."/>
            <person name="Peeters S.H."/>
            <person name="Heuer A."/>
            <person name="Rast P."/>
            <person name="Oberbeckmann S."/>
            <person name="Bunk B."/>
            <person name="Jeske O."/>
            <person name="Meyerdierks A."/>
            <person name="Storesund J.E."/>
            <person name="Kallscheuer N."/>
            <person name="Luecker S."/>
            <person name="Lage O.M."/>
            <person name="Pohl T."/>
            <person name="Merkel B.J."/>
            <person name="Hornburger P."/>
            <person name="Mueller R.-W."/>
            <person name="Bruemmer F."/>
            <person name="Labrenz M."/>
            <person name="Spormann A.M."/>
            <person name="Op den Camp H."/>
            <person name="Overmann J."/>
            <person name="Amann R."/>
            <person name="Jetten M.S.M."/>
            <person name="Mascher T."/>
            <person name="Medema M.H."/>
            <person name="Devos D.P."/>
            <person name="Kaster A.-K."/>
            <person name="Ovreas L."/>
            <person name="Rohde M."/>
            <person name="Galperin M.Y."/>
            <person name="Jogler C."/>
        </authorList>
    </citation>
    <scope>NUCLEOTIDE SEQUENCE [LARGE SCALE GENOMIC DNA]</scope>
    <source>
        <strain evidence="8 9">Pr1d</strain>
    </source>
</reference>
<name>A0A5B9Q6G5_9BACT</name>
<dbReference type="InterPro" id="IPR044669">
    <property type="entry name" value="YneE/VCCN1/2-like"/>
</dbReference>
<feature type="transmembrane region" description="Helical" evidence="7">
    <location>
        <begin position="45"/>
        <end position="65"/>
    </location>
</feature>
<evidence type="ECO:0000256" key="7">
    <source>
        <dbReference type="SAM" id="Phobius"/>
    </source>
</evidence>
<keyword evidence="6 7" id="KW-0472">Membrane</keyword>
<dbReference type="KEGG" id="bgok:Pr1d_18680"/>
<evidence type="ECO:0000256" key="1">
    <source>
        <dbReference type="ARBA" id="ARBA00004141"/>
    </source>
</evidence>
<protein>
    <submittedName>
        <fullName evidence="8">Bestrophin, RFP-TM, chloride channel</fullName>
    </submittedName>
</protein>
<evidence type="ECO:0000256" key="3">
    <source>
        <dbReference type="ARBA" id="ARBA00022692"/>
    </source>
</evidence>
<evidence type="ECO:0000256" key="5">
    <source>
        <dbReference type="ARBA" id="ARBA00023065"/>
    </source>
</evidence>
<evidence type="ECO:0000313" key="8">
    <source>
        <dbReference type="EMBL" id="QEG34587.1"/>
    </source>
</evidence>
<keyword evidence="9" id="KW-1185">Reference proteome</keyword>